<dbReference type="OrthoDB" id="4279at2"/>
<comment type="catalytic activity">
    <reaction evidence="1">
        <text>inosine + phosphate = alpha-D-ribose 1-phosphate + hypoxanthine</text>
        <dbReference type="Rhea" id="RHEA:27646"/>
        <dbReference type="ChEBI" id="CHEBI:17368"/>
        <dbReference type="ChEBI" id="CHEBI:17596"/>
        <dbReference type="ChEBI" id="CHEBI:43474"/>
        <dbReference type="ChEBI" id="CHEBI:57720"/>
        <dbReference type="EC" id="2.4.2.1"/>
    </reaction>
    <physiologicalReaction direction="left-to-right" evidence="1">
        <dbReference type="Rhea" id="RHEA:27647"/>
    </physiologicalReaction>
</comment>
<evidence type="ECO:0000256" key="3">
    <source>
        <dbReference type="ARBA" id="ARBA00022679"/>
    </source>
</evidence>
<keyword evidence="5" id="KW-0378">Hydrolase</keyword>
<dbReference type="Proteomes" id="UP000295341">
    <property type="component" value="Unassembled WGS sequence"/>
</dbReference>
<dbReference type="Gene3D" id="3.60.140.10">
    <property type="entry name" value="CNF1/YfiH-like putative cysteine hydrolases"/>
    <property type="match status" value="1"/>
</dbReference>
<gene>
    <name evidence="11" type="ORF">DFR24_4503</name>
</gene>
<dbReference type="InterPro" id="IPR003730">
    <property type="entry name" value="Cu_polyphenol_OxRdtase"/>
</dbReference>
<dbReference type="AlphaFoldDB" id="A0A4S3K8Q3"/>
<keyword evidence="6" id="KW-0862">Zinc</keyword>
<keyword evidence="3" id="KW-0808">Transferase</keyword>
<comment type="caution">
    <text evidence="11">The sequence shown here is derived from an EMBL/GenBank/DDBJ whole genome shotgun (WGS) entry which is preliminary data.</text>
</comment>
<dbReference type="RefSeq" id="WP_133883656.1">
    <property type="nucleotide sequence ID" value="NZ_MWIN01000003.1"/>
</dbReference>
<evidence type="ECO:0000256" key="7">
    <source>
        <dbReference type="ARBA" id="ARBA00047989"/>
    </source>
</evidence>
<dbReference type="GO" id="GO:0017061">
    <property type="term" value="F:S-methyl-5-thioadenosine phosphorylase activity"/>
    <property type="evidence" value="ECO:0007669"/>
    <property type="project" value="UniProtKB-EC"/>
</dbReference>
<dbReference type="InterPro" id="IPR011324">
    <property type="entry name" value="Cytotoxic_necrot_fac-like_cat"/>
</dbReference>
<comment type="catalytic activity">
    <reaction evidence="8">
        <text>adenosine + phosphate = alpha-D-ribose 1-phosphate + adenine</text>
        <dbReference type="Rhea" id="RHEA:27642"/>
        <dbReference type="ChEBI" id="CHEBI:16335"/>
        <dbReference type="ChEBI" id="CHEBI:16708"/>
        <dbReference type="ChEBI" id="CHEBI:43474"/>
        <dbReference type="ChEBI" id="CHEBI:57720"/>
        <dbReference type="EC" id="2.4.2.1"/>
    </reaction>
    <physiologicalReaction direction="left-to-right" evidence="8">
        <dbReference type="Rhea" id="RHEA:27643"/>
    </physiologicalReaction>
</comment>
<dbReference type="GO" id="GO:0005507">
    <property type="term" value="F:copper ion binding"/>
    <property type="evidence" value="ECO:0007669"/>
    <property type="project" value="TreeGrafter"/>
</dbReference>
<accession>A0A4S3K8Q3</accession>
<evidence type="ECO:0000256" key="8">
    <source>
        <dbReference type="ARBA" id="ARBA00048968"/>
    </source>
</evidence>
<evidence type="ECO:0000313" key="11">
    <source>
        <dbReference type="EMBL" id="TDU24238.1"/>
    </source>
</evidence>
<dbReference type="SUPFAM" id="SSF64438">
    <property type="entry name" value="CNF1/YfiH-like putative cysteine hydrolases"/>
    <property type="match status" value="1"/>
</dbReference>
<keyword evidence="12" id="KW-1185">Reference proteome</keyword>
<comment type="catalytic activity">
    <reaction evidence="9">
        <text>S-methyl-5'-thioadenosine + phosphate = 5-(methylsulfanyl)-alpha-D-ribose 1-phosphate + adenine</text>
        <dbReference type="Rhea" id="RHEA:11852"/>
        <dbReference type="ChEBI" id="CHEBI:16708"/>
        <dbReference type="ChEBI" id="CHEBI:17509"/>
        <dbReference type="ChEBI" id="CHEBI:43474"/>
        <dbReference type="ChEBI" id="CHEBI:58533"/>
        <dbReference type="EC" id="2.4.2.28"/>
    </reaction>
    <physiologicalReaction direction="left-to-right" evidence="9">
        <dbReference type="Rhea" id="RHEA:11853"/>
    </physiologicalReaction>
</comment>
<proteinExistence type="inferred from homology"/>
<dbReference type="InterPro" id="IPR038371">
    <property type="entry name" value="Cu_polyphenol_OxRdtase_sf"/>
</dbReference>
<evidence type="ECO:0000256" key="10">
    <source>
        <dbReference type="RuleBase" id="RU361274"/>
    </source>
</evidence>
<evidence type="ECO:0000256" key="2">
    <source>
        <dbReference type="ARBA" id="ARBA00007353"/>
    </source>
</evidence>
<evidence type="ECO:0000256" key="6">
    <source>
        <dbReference type="ARBA" id="ARBA00022833"/>
    </source>
</evidence>
<evidence type="ECO:0000256" key="1">
    <source>
        <dbReference type="ARBA" id="ARBA00000553"/>
    </source>
</evidence>
<dbReference type="CDD" id="cd16833">
    <property type="entry name" value="YfiH"/>
    <property type="match status" value="1"/>
</dbReference>
<dbReference type="EMBL" id="SOBT01000012">
    <property type="protein sequence ID" value="TDU24238.1"/>
    <property type="molecule type" value="Genomic_DNA"/>
</dbReference>
<dbReference type="PANTHER" id="PTHR30616">
    <property type="entry name" value="UNCHARACTERIZED PROTEIN YFIH"/>
    <property type="match status" value="1"/>
</dbReference>
<keyword evidence="4" id="KW-0479">Metal-binding</keyword>
<protein>
    <recommendedName>
        <fullName evidence="10">Purine nucleoside phosphorylase</fullName>
    </recommendedName>
</protein>
<evidence type="ECO:0000256" key="5">
    <source>
        <dbReference type="ARBA" id="ARBA00022801"/>
    </source>
</evidence>
<evidence type="ECO:0000256" key="9">
    <source>
        <dbReference type="ARBA" id="ARBA00049893"/>
    </source>
</evidence>
<comment type="similarity">
    <text evidence="2 10">Belongs to the purine nucleoside phosphorylase YfiH/LACC1 family.</text>
</comment>
<dbReference type="Pfam" id="PF02578">
    <property type="entry name" value="Cu-oxidase_4"/>
    <property type="match status" value="1"/>
</dbReference>
<sequence>MRLIEPDWPRHPRVRACVTTREGGVSPTPYDSLNLAGHVGDDPANVAENRRRLRASLDLSQEPAWLEQVHGTQVLHIDHRHVIAAADAAWTDVPHTPCVIMSADCLPVLFADDDGTCVAAAHAGWRGLAAGVLEQTVEALPTMRSKLTAWMGPAIGPTAFEVGADVLDAFEKTMQVPAGAFVPKPSGRYWCDLNLLARTRLANLGITRVHGGHDCTHSDPSRFFSHRRDGACGRIASMVWLG</sequence>
<reference evidence="11 12" key="1">
    <citation type="submission" date="2019-03" db="EMBL/GenBank/DDBJ databases">
        <title>Genomic Encyclopedia of Type Strains, Phase IV (KMG-IV): sequencing the most valuable type-strain genomes for metagenomic binning, comparative biology and taxonomic classification.</title>
        <authorList>
            <person name="Goeker M."/>
        </authorList>
    </citation>
    <scope>NUCLEOTIDE SEQUENCE [LARGE SCALE GENOMIC DNA]</scope>
    <source>
        <strain evidence="11 12">DSM 26377</strain>
    </source>
</reference>
<comment type="catalytic activity">
    <reaction evidence="7">
        <text>adenosine + H2O + H(+) = inosine + NH4(+)</text>
        <dbReference type="Rhea" id="RHEA:24408"/>
        <dbReference type="ChEBI" id="CHEBI:15377"/>
        <dbReference type="ChEBI" id="CHEBI:15378"/>
        <dbReference type="ChEBI" id="CHEBI:16335"/>
        <dbReference type="ChEBI" id="CHEBI:17596"/>
        <dbReference type="ChEBI" id="CHEBI:28938"/>
        <dbReference type="EC" id="3.5.4.4"/>
    </reaction>
    <physiologicalReaction direction="left-to-right" evidence="7">
        <dbReference type="Rhea" id="RHEA:24409"/>
    </physiologicalReaction>
</comment>
<dbReference type="GO" id="GO:0016787">
    <property type="term" value="F:hydrolase activity"/>
    <property type="evidence" value="ECO:0007669"/>
    <property type="project" value="UniProtKB-KW"/>
</dbReference>
<dbReference type="NCBIfam" id="TIGR00726">
    <property type="entry name" value="peptidoglycan editing factor PgeF"/>
    <property type="match status" value="1"/>
</dbReference>
<evidence type="ECO:0000256" key="4">
    <source>
        <dbReference type="ARBA" id="ARBA00022723"/>
    </source>
</evidence>
<dbReference type="PANTHER" id="PTHR30616:SF2">
    <property type="entry name" value="PURINE NUCLEOSIDE PHOSPHORYLASE LACC1"/>
    <property type="match status" value="1"/>
</dbReference>
<name>A0A4S3K8Q3_9GAMM</name>
<organism evidence="11 12">
    <name type="scientific">Panacagrimonas perspica</name>
    <dbReference type="NCBI Taxonomy" id="381431"/>
    <lineage>
        <taxon>Bacteria</taxon>
        <taxon>Pseudomonadati</taxon>
        <taxon>Pseudomonadota</taxon>
        <taxon>Gammaproteobacteria</taxon>
        <taxon>Nevskiales</taxon>
        <taxon>Nevskiaceae</taxon>
        <taxon>Panacagrimonas</taxon>
    </lineage>
</organism>
<evidence type="ECO:0000313" key="12">
    <source>
        <dbReference type="Proteomes" id="UP000295341"/>
    </source>
</evidence>